<protein>
    <submittedName>
        <fullName evidence="1">Uncharacterized protein</fullName>
    </submittedName>
</protein>
<gene>
    <name evidence="1" type="ORF">A3D77_03440</name>
</gene>
<name>A0A1F5ZND9_9BACT</name>
<organism evidence="1 2">
    <name type="scientific">Candidatus Gottesmanbacteria bacterium RIFCSPHIGHO2_02_FULL_39_11</name>
    <dbReference type="NCBI Taxonomy" id="1798382"/>
    <lineage>
        <taxon>Bacteria</taxon>
        <taxon>Candidatus Gottesmaniibacteriota</taxon>
    </lineage>
</organism>
<proteinExistence type="predicted"/>
<evidence type="ECO:0000313" key="2">
    <source>
        <dbReference type="Proteomes" id="UP000176923"/>
    </source>
</evidence>
<accession>A0A1F5ZND9</accession>
<comment type="caution">
    <text evidence="1">The sequence shown here is derived from an EMBL/GenBank/DDBJ whole genome shotgun (WGS) entry which is preliminary data.</text>
</comment>
<sequence length="62" mass="6954">MDSSATKFQQIYANLPLNQRQEVVVVIGSEPLSWNAAKIEVDNNTEKGKQILDLLIKLSIIK</sequence>
<dbReference type="EMBL" id="MFJL01000030">
    <property type="protein sequence ID" value="OGG14020.1"/>
    <property type="molecule type" value="Genomic_DNA"/>
</dbReference>
<evidence type="ECO:0000313" key="1">
    <source>
        <dbReference type="EMBL" id="OGG14020.1"/>
    </source>
</evidence>
<reference evidence="1 2" key="1">
    <citation type="journal article" date="2016" name="Nat. Commun.">
        <title>Thousands of microbial genomes shed light on interconnected biogeochemical processes in an aquifer system.</title>
        <authorList>
            <person name="Anantharaman K."/>
            <person name="Brown C.T."/>
            <person name="Hug L.A."/>
            <person name="Sharon I."/>
            <person name="Castelle C.J."/>
            <person name="Probst A.J."/>
            <person name="Thomas B.C."/>
            <person name="Singh A."/>
            <person name="Wilkins M.J."/>
            <person name="Karaoz U."/>
            <person name="Brodie E.L."/>
            <person name="Williams K.H."/>
            <person name="Hubbard S.S."/>
            <person name="Banfield J.F."/>
        </authorList>
    </citation>
    <scope>NUCLEOTIDE SEQUENCE [LARGE SCALE GENOMIC DNA]</scope>
</reference>
<dbReference type="AlphaFoldDB" id="A0A1F5ZND9"/>
<dbReference type="Proteomes" id="UP000176923">
    <property type="component" value="Unassembled WGS sequence"/>
</dbReference>
<dbReference type="STRING" id="1798382.A3D77_03440"/>